<dbReference type="OrthoDB" id="1894389at2759"/>
<dbReference type="EMBL" id="RXIC02000022">
    <property type="protein sequence ID" value="KAB1215406.1"/>
    <property type="molecule type" value="Genomic_DNA"/>
</dbReference>
<dbReference type="InterPro" id="IPR055301">
    <property type="entry name" value="Lea14-like_2"/>
</dbReference>
<dbReference type="Pfam" id="PF03168">
    <property type="entry name" value="LEA_2"/>
    <property type="match status" value="1"/>
</dbReference>
<evidence type="ECO:0000313" key="3">
    <source>
        <dbReference type="EMBL" id="KAB1215406.1"/>
    </source>
</evidence>
<dbReference type="Proteomes" id="UP000516437">
    <property type="component" value="Chromosome 4"/>
</dbReference>
<proteinExistence type="predicted"/>
<evidence type="ECO:0000313" key="4">
    <source>
        <dbReference type="Proteomes" id="UP000516437"/>
    </source>
</evidence>
<keyword evidence="1" id="KW-0812">Transmembrane</keyword>
<name>A0A6A1VTP6_9ROSI</name>
<evidence type="ECO:0000259" key="2">
    <source>
        <dbReference type="Pfam" id="PF03168"/>
    </source>
</evidence>
<dbReference type="InterPro" id="IPR004864">
    <property type="entry name" value="LEA_2"/>
</dbReference>
<gene>
    <name evidence="3" type="ORF">CJ030_MR4G025304</name>
</gene>
<dbReference type="Gene3D" id="2.60.40.1820">
    <property type="match status" value="1"/>
</dbReference>
<dbReference type="PANTHER" id="PTHR31852">
    <property type="entry name" value="LATE EMBRYOGENESIS ABUNDANT (LEA) HYDROXYPROLINE-RICH GLYCOPROTEIN FAMILY"/>
    <property type="match status" value="1"/>
</dbReference>
<feature type="domain" description="Late embryogenesis abundant protein LEA-2 subgroup" evidence="2">
    <location>
        <begin position="70"/>
        <end position="169"/>
    </location>
</feature>
<keyword evidence="4" id="KW-1185">Reference proteome</keyword>
<keyword evidence="1" id="KW-0472">Membrane</keyword>
<organism evidence="3 4">
    <name type="scientific">Morella rubra</name>
    <name type="common">Chinese bayberry</name>
    <dbReference type="NCBI Taxonomy" id="262757"/>
    <lineage>
        <taxon>Eukaryota</taxon>
        <taxon>Viridiplantae</taxon>
        <taxon>Streptophyta</taxon>
        <taxon>Embryophyta</taxon>
        <taxon>Tracheophyta</taxon>
        <taxon>Spermatophyta</taxon>
        <taxon>Magnoliopsida</taxon>
        <taxon>eudicotyledons</taxon>
        <taxon>Gunneridae</taxon>
        <taxon>Pentapetalae</taxon>
        <taxon>rosids</taxon>
        <taxon>fabids</taxon>
        <taxon>Fagales</taxon>
        <taxon>Myricaceae</taxon>
        <taxon>Morella</taxon>
    </lineage>
</organism>
<feature type="transmembrane region" description="Helical" evidence="1">
    <location>
        <begin position="12"/>
        <end position="35"/>
    </location>
</feature>
<keyword evidence="1" id="KW-1133">Transmembrane helix</keyword>
<sequence>MKGDGKRSNSKCLAYVAAFIVFQTIIILVFALTVMRIKSPKVRFGTVAVESLSSSTSNSSSFDMRLMAQVAIKNTNFGHFKYESSNATIFYGDMAVGEAVIPEGRTKARKTQRFIVPVDISSHRLSGNTNLTNDIGSGFLVLSSQAKLSGKVHLMKVIKKKKSGEMSCTMTVNLAQRAIQDLKCK</sequence>
<evidence type="ECO:0000256" key="1">
    <source>
        <dbReference type="SAM" id="Phobius"/>
    </source>
</evidence>
<dbReference type="SUPFAM" id="SSF117070">
    <property type="entry name" value="LEA14-like"/>
    <property type="match status" value="1"/>
</dbReference>
<accession>A0A6A1VTP6</accession>
<comment type="caution">
    <text evidence="3">The sequence shown here is derived from an EMBL/GenBank/DDBJ whole genome shotgun (WGS) entry which is preliminary data.</text>
</comment>
<dbReference type="AlphaFoldDB" id="A0A6A1VTP6"/>
<protein>
    <recommendedName>
        <fullName evidence="2">Late embryogenesis abundant protein LEA-2 subgroup domain-containing protein</fullName>
    </recommendedName>
</protein>
<reference evidence="3 4" key="1">
    <citation type="journal article" date="2019" name="Plant Biotechnol. J.">
        <title>The red bayberry genome and genetic basis of sex determination.</title>
        <authorList>
            <person name="Jia H.M."/>
            <person name="Jia H.J."/>
            <person name="Cai Q.L."/>
            <person name="Wang Y."/>
            <person name="Zhao H.B."/>
            <person name="Yang W.F."/>
            <person name="Wang G.Y."/>
            <person name="Li Y.H."/>
            <person name="Zhan D.L."/>
            <person name="Shen Y.T."/>
            <person name="Niu Q.F."/>
            <person name="Chang L."/>
            <person name="Qiu J."/>
            <person name="Zhao L."/>
            <person name="Xie H.B."/>
            <person name="Fu W.Y."/>
            <person name="Jin J."/>
            <person name="Li X.W."/>
            <person name="Jiao Y."/>
            <person name="Zhou C.C."/>
            <person name="Tu T."/>
            <person name="Chai C.Y."/>
            <person name="Gao J.L."/>
            <person name="Fan L.J."/>
            <person name="van de Weg E."/>
            <person name="Wang J.Y."/>
            <person name="Gao Z.S."/>
        </authorList>
    </citation>
    <scope>NUCLEOTIDE SEQUENCE [LARGE SCALE GENOMIC DNA]</scope>
    <source>
        <tissue evidence="3">Leaves</tissue>
    </source>
</reference>